<keyword evidence="2" id="KW-1185">Reference proteome</keyword>
<protein>
    <submittedName>
        <fullName evidence="1">Uncharacterized protein</fullName>
    </submittedName>
</protein>
<name>A0A1I2VFN0_9BACL</name>
<reference evidence="2" key="1">
    <citation type="submission" date="2016-10" db="EMBL/GenBank/DDBJ databases">
        <authorList>
            <person name="Varghese N."/>
            <person name="Submissions S."/>
        </authorList>
    </citation>
    <scope>NUCLEOTIDE SEQUENCE [LARGE SCALE GENOMIC DNA]</scope>
    <source>
        <strain evidence="2">ATCC 700379</strain>
    </source>
</reference>
<proteinExistence type="predicted"/>
<dbReference type="EMBL" id="FOOY01000026">
    <property type="protein sequence ID" value="SFG87239.1"/>
    <property type="molecule type" value="Genomic_DNA"/>
</dbReference>
<evidence type="ECO:0000313" key="2">
    <source>
        <dbReference type="Proteomes" id="UP000198752"/>
    </source>
</evidence>
<sequence length="180" mass="20934">MKKIMVDTYKLDRVSTRMAKDFGTIPKGHEEYYAYPLSVMEGNMLKLHRQESNRSGRQALTAIRMALLTVNGYIKQVEYDFSSHATSENQALLHGLLMGFDPFTNEQVHEVVMKETNSFDTKKYFMIPIKCLLRIEKSIKHWTKHLGPTGYFTFIENQMGQLIEQDDVMNFAILTEKEKL</sequence>
<dbReference type="Proteomes" id="UP000198752">
    <property type="component" value="Unassembled WGS sequence"/>
</dbReference>
<gene>
    <name evidence="1" type="ORF">SAMN02982927_03055</name>
</gene>
<dbReference type="OrthoDB" id="2044757at2"/>
<dbReference type="RefSeq" id="WP_093674440.1">
    <property type="nucleotide sequence ID" value="NZ_FOOY01000026.1"/>
</dbReference>
<dbReference type="STRING" id="269670.SAMN02982927_03055"/>
<accession>A0A1I2VFN0</accession>
<evidence type="ECO:0000313" key="1">
    <source>
        <dbReference type="EMBL" id="SFG87239.1"/>
    </source>
</evidence>
<organism evidence="1 2">
    <name type="scientific">Sporolactobacillus nakayamae</name>
    <dbReference type="NCBI Taxonomy" id="269670"/>
    <lineage>
        <taxon>Bacteria</taxon>
        <taxon>Bacillati</taxon>
        <taxon>Bacillota</taxon>
        <taxon>Bacilli</taxon>
        <taxon>Bacillales</taxon>
        <taxon>Sporolactobacillaceae</taxon>
        <taxon>Sporolactobacillus</taxon>
    </lineage>
</organism>
<dbReference type="AlphaFoldDB" id="A0A1I2VFN0"/>